<evidence type="ECO:0000313" key="2">
    <source>
        <dbReference type="Proteomes" id="UP000481861"/>
    </source>
</evidence>
<proteinExistence type="predicted"/>
<reference evidence="1 2" key="1">
    <citation type="submission" date="2020-01" db="EMBL/GenBank/DDBJ databases">
        <authorList>
            <consortium name="DOE Joint Genome Institute"/>
            <person name="Haridas S."/>
            <person name="Albert R."/>
            <person name="Binder M."/>
            <person name="Bloem J."/>
            <person name="Labutti K."/>
            <person name="Salamov A."/>
            <person name="Andreopoulos B."/>
            <person name="Baker S.E."/>
            <person name="Barry K."/>
            <person name="Bills G."/>
            <person name="Bluhm B.H."/>
            <person name="Cannon C."/>
            <person name="Castanera R."/>
            <person name="Culley D.E."/>
            <person name="Daum C."/>
            <person name="Ezra D."/>
            <person name="Gonzalez J.B."/>
            <person name="Henrissat B."/>
            <person name="Kuo A."/>
            <person name="Liang C."/>
            <person name="Lipzen A."/>
            <person name="Lutzoni F."/>
            <person name="Magnuson J."/>
            <person name="Mondo S."/>
            <person name="Nolan M."/>
            <person name="Ohm R."/>
            <person name="Pangilinan J."/>
            <person name="Park H.-J.H."/>
            <person name="Ramirez L."/>
            <person name="Alfaro M."/>
            <person name="Sun H."/>
            <person name="Tritt A."/>
            <person name="Yoshinaga Y."/>
            <person name="Zwiers L.-H.L."/>
            <person name="Turgeon B.G."/>
            <person name="Goodwin S.B."/>
            <person name="Spatafora J.W."/>
            <person name="Crous P.W."/>
            <person name="Grigoriev I.V."/>
        </authorList>
    </citation>
    <scope>NUCLEOTIDE SEQUENCE [LARGE SCALE GENOMIC DNA]</scope>
    <source>
        <strain evidence="1 2">CBS 611.86</strain>
    </source>
</reference>
<dbReference type="OrthoDB" id="10256524at2759"/>
<dbReference type="Proteomes" id="UP000481861">
    <property type="component" value="Unassembled WGS sequence"/>
</dbReference>
<organism evidence="1 2">
    <name type="scientific">Massariosphaeria phaeospora</name>
    <dbReference type="NCBI Taxonomy" id="100035"/>
    <lineage>
        <taxon>Eukaryota</taxon>
        <taxon>Fungi</taxon>
        <taxon>Dikarya</taxon>
        <taxon>Ascomycota</taxon>
        <taxon>Pezizomycotina</taxon>
        <taxon>Dothideomycetes</taxon>
        <taxon>Pleosporomycetidae</taxon>
        <taxon>Pleosporales</taxon>
        <taxon>Pleosporales incertae sedis</taxon>
        <taxon>Massariosphaeria</taxon>
    </lineage>
</organism>
<dbReference type="AlphaFoldDB" id="A0A7C8M9Q4"/>
<accession>A0A7C8M9Q4</accession>
<protein>
    <submittedName>
        <fullName evidence="1">Uncharacterized protein</fullName>
    </submittedName>
</protein>
<sequence>MASTITINGNSLDLSTRQMLAFSAAANTRYIIIRSREALTDPEKGKLISSGVDITSYVDTNTYLCIYDSDNLEELRTRNKFLDHVDIYHRVFKIHANLKRRITTNSEENSPEDAPGALSAGIPFKDGTIPIVIGLHAQPKPTTEEIVRDLITGNLIKYKDTATYPGRIDTVISPQNIWALEAIDSIQSVTVAINKISQAEASGLI</sequence>
<dbReference type="EMBL" id="JAADJZ010000008">
    <property type="protein sequence ID" value="KAF2872958.1"/>
    <property type="molecule type" value="Genomic_DNA"/>
</dbReference>
<evidence type="ECO:0000313" key="1">
    <source>
        <dbReference type="EMBL" id="KAF2872958.1"/>
    </source>
</evidence>
<keyword evidence="2" id="KW-1185">Reference proteome</keyword>
<gene>
    <name evidence="1" type="ORF">BDV95DRAFT_605544</name>
</gene>
<name>A0A7C8M9Q4_9PLEO</name>
<comment type="caution">
    <text evidence="1">The sequence shown here is derived from an EMBL/GenBank/DDBJ whole genome shotgun (WGS) entry which is preliminary data.</text>
</comment>